<dbReference type="Gene3D" id="1.10.1740.10">
    <property type="match status" value="1"/>
</dbReference>
<dbReference type="GO" id="GO:0016987">
    <property type="term" value="F:sigma factor activity"/>
    <property type="evidence" value="ECO:0007669"/>
    <property type="project" value="InterPro"/>
</dbReference>
<protein>
    <submittedName>
        <fullName evidence="4">RNA polymerase sigma-70 factor</fullName>
    </submittedName>
</protein>
<dbReference type="NCBIfam" id="TIGR02937">
    <property type="entry name" value="sigma70-ECF"/>
    <property type="match status" value="1"/>
</dbReference>
<dbReference type="KEGG" id="orm:HTY61_06695"/>
<dbReference type="InterPro" id="IPR032710">
    <property type="entry name" value="NTF2-like_dom_sf"/>
</dbReference>
<dbReference type="InterPro" id="IPR052704">
    <property type="entry name" value="ECF_Sigma-70_Domain"/>
</dbReference>
<dbReference type="SUPFAM" id="SSF88946">
    <property type="entry name" value="Sigma2 domain of RNA polymerase sigma factors"/>
    <property type="match status" value="1"/>
</dbReference>
<dbReference type="RefSeq" id="WP_175276058.1">
    <property type="nucleotide sequence ID" value="NZ_CP054836.1"/>
</dbReference>
<dbReference type="InterPro" id="IPR013249">
    <property type="entry name" value="RNA_pol_sigma70_r4_t2"/>
</dbReference>
<evidence type="ECO:0000313" key="4">
    <source>
        <dbReference type="EMBL" id="QKV18162.1"/>
    </source>
</evidence>
<feature type="domain" description="RNA polymerase sigma-70 region 2" evidence="2">
    <location>
        <begin position="10"/>
        <end position="72"/>
    </location>
</feature>
<dbReference type="InterPro" id="IPR036388">
    <property type="entry name" value="WH-like_DNA-bd_sf"/>
</dbReference>
<dbReference type="EMBL" id="CP054836">
    <property type="protein sequence ID" value="QKV18162.1"/>
    <property type="molecule type" value="Genomic_DNA"/>
</dbReference>
<evidence type="ECO:0000313" key="5">
    <source>
        <dbReference type="Proteomes" id="UP000509367"/>
    </source>
</evidence>
<dbReference type="Gene3D" id="1.10.10.10">
    <property type="entry name" value="Winged helix-like DNA-binding domain superfamily/Winged helix DNA-binding domain"/>
    <property type="match status" value="1"/>
</dbReference>
<name>A0A6N1VG02_9HYPH</name>
<accession>A0A6N1VG02</accession>
<comment type="subunit">
    <text evidence="1">Interacts transiently with the RNA polymerase catalytic core formed by RpoA, RpoB, RpoC and RpoZ (2 alpha, 1 beta, 1 beta' and 1 omega subunit) to form the RNA polymerase holoenzyme that can initiate transcription.</text>
</comment>
<dbReference type="PANTHER" id="PTHR30173:SF36">
    <property type="entry name" value="ECF RNA POLYMERASE SIGMA FACTOR SIGJ"/>
    <property type="match status" value="1"/>
</dbReference>
<gene>
    <name evidence="4" type="ORF">HTY61_06695</name>
</gene>
<dbReference type="AlphaFoldDB" id="A0A6N1VG02"/>
<dbReference type="InterPro" id="IPR007627">
    <property type="entry name" value="RNA_pol_sigma70_r2"/>
</dbReference>
<dbReference type="PANTHER" id="PTHR30173">
    <property type="entry name" value="SIGMA 19 FACTOR"/>
    <property type="match status" value="1"/>
</dbReference>
<reference evidence="4 5" key="1">
    <citation type="submission" date="2020-06" db="EMBL/GenBank/DDBJ databases">
        <title>Oricola thermophila sp. nov. isolated from a tidal sediments.</title>
        <authorList>
            <person name="Kwon K.K."/>
            <person name="Yang S.-H."/>
            <person name="Park M.-J."/>
        </authorList>
    </citation>
    <scope>NUCLEOTIDE SEQUENCE [LARGE SCALE GENOMIC DNA]</scope>
    <source>
        <strain evidence="4 5">MEBiC13590</strain>
    </source>
</reference>
<dbReference type="SUPFAM" id="SSF88659">
    <property type="entry name" value="Sigma3 and sigma4 domains of RNA polymerase sigma factors"/>
    <property type="match status" value="1"/>
</dbReference>
<feature type="domain" description="RNA polymerase sigma factor 70 region 4 type 2" evidence="3">
    <location>
        <begin position="103"/>
        <end position="150"/>
    </location>
</feature>
<dbReference type="GO" id="GO:0003677">
    <property type="term" value="F:DNA binding"/>
    <property type="evidence" value="ECO:0007669"/>
    <property type="project" value="InterPro"/>
</dbReference>
<dbReference type="Proteomes" id="UP000509367">
    <property type="component" value="Chromosome"/>
</dbReference>
<organism evidence="4 5">
    <name type="scientific">Oricola thermophila</name>
    <dbReference type="NCBI Taxonomy" id="2742145"/>
    <lineage>
        <taxon>Bacteria</taxon>
        <taxon>Pseudomonadati</taxon>
        <taxon>Pseudomonadota</taxon>
        <taxon>Alphaproteobacteria</taxon>
        <taxon>Hyphomicrobiales</taxon>
        <taxon>Ahrensiaceae</taxon>
        <taxon>Oricola</taxon>
    </lineage>
</organism>
<keyword evidence="5" id="KW-1185">Reference proteome</keyword>
<sequence>MAASTQPEFDSIRPRLFGIAYRMLGSASEAEDMVQDAWLRWHGARRDAVDDPEAYLVRTVTRLCLDHLKSARVRRETYVGEWLPEPLPTGDGPAELFEAISFAFLVALERLTPPERAAYLLHEVFGYSHAEVGAILERSPEACRQLHMRAGRALRADRPRFDADPREHRRLLDGFVAACRAQDLDGLVALLSADVVARSDGGGRVRTARRSVHGADAVSRLFIGLARNAAGGLAFDIRAINGRPAVVATRDGRPVSVIQISVAGGRIAAIDSVLNPDKLAAVATALPADPPGIIG</sequence>
<proteinExistence type="predicted"/>
<dbReference type="NCBIfam" id="NF007214">
    <property type="entry name" value="PRK09636.1"/>
    <property type="match status" value="1"/>
</dbReference>
<dbReference type="InterPro" id="IPR013324">
    <property type="entry name" value="RNA_pol_sigma_r3/r4-like"/>
</dbReference>
<dbReference type="NCBIfam" id="TIGR02957">
    <property type="entry name" value="SigX4"/>
    <property type="match status" value="1"/>
</dbReference>
<evidence type="ECO:0000259" key="3">
    <source>
        <dbReference type="Pfam" id="PF08281"/>
    </source>
</evidence>
<dbReference type="Gene3D" id="3.10.450.50">
    <property type="match status" value="1"/>
</dbReference>
<dbReference type="Pfam" id="PF04542">
    <property type="entry name" value="Sigma70_r2"/>
    <property type="match status" value="1"/>
</dbReference>
<dbReference type="GO" id="GO:0006352">
    <property type="term" value="P:DNA-templated transcription initiation"/>
    <property type="evidence" value="ECO:0007669"/>
    <property type="project" value="InterPro"/>
</dbReference>
<dbReference type="InterPro" id="IPR013325">
    <property type="entry name" value="RNA_pol_sigma_r2"/>
</dbReference>
<evidence type="ECO:0000259" key="2">
    <source>
        <dbReference type="Pfam" id="PF04542"/>
    </source>
</evidence>
<evidence type="ECO:0000256" key="1">
    <source>
        <dbReference type="ARBA" id="ARBA00011344"/>
    </source>
</evidence>
<dbReference type="InterPro" id="IPR014284">
    <property type="entry name" value="RNA_pol_sigma-70_dom"/>
</dbReference>
<dbReference type="InterPro" id="IPR014303">
    <property type="entry name" value="RNA_pol_sigma-70_ECF"/>
</dbReference>
<dbReference type="Pfam" id="PF08281">
    <property type="entry name" value="Sigma70_r4_2"/>
    <property type="match status" value="1"/>
</dbReference>
<dbReference type="SUPFAM" id="SSF54427">
    <property type="entry name" value="NTF2-like"/>
    <property type="match status" value="1"/>
</dbReference>